<dbReference type="InterPro" id="IPR015797">
    <property type="entry name" value="NUDIX_hydrolase-like_dom_sf"/>
</dbReference>
<gene>
    <name evidence="10" type="ORF">ENL01_01765</name>
</gene>
<evidence type="ECO:0000259" key="9">
    <source>
        <dbReference type="PROSITE" id="PS51462"/>
    </source>
</evidence>
<organism evidence="10">
    <name type="scientific">Chlorobaculum parvum</name>
    <dbReference type="NCBI Taxonomy" id="274539"/>
    <lineage>
        <taxon>Bacteria</taxon>
        <taxon>Pseudomonadati</taxon>
        <taxon>Chlorobiota</taxon>
        <taxon>Chlorobiia</taxon>
        <taxon>Chlorobiales</taxon>
        <taxon>Chlorobiaceae</taxon>
        <taxon>Chlorobaculum</taxon>
    </lineage>
</organism>
<evidence type="ECO:0000256" key="2">
    <source>
        <dbReference type="ARBA" id="ARBA00001946"/>
    </source>
</evidence>
<dbReference type="PROSITE" id="PS51462">
    <property type="entry name" value="NUDIX"/>
    <property type="match status" value="1"/>
</dbReference>
<evidence type="ECO:0000256" key="8">
    <source>
        <dbReference type="RuleBase" id="RU003476"/>
    </source>
</evidence>
<evidence type="ECO:0000313" key="10">
    <source>
        <dbReference type="EMBL" id="HHE07634.1"/>
    </source>
</evidence>
<dbReference type="PANTHER" id="PTHR11839">
    <property type="entry name" value="UDP/ADP-SUGAR PYROPHOSPHATASE"/>
    <property type="match status" value="1"/>
</dbReference>
<dbReference type="InterPro" id="IPR000086">
    <property type="entry name" value="NUDIX_hydrolase_dom"/>
</dbReference>
<dbReference type="Gene3D" id="3.90.79.10">
    <property type="entry name" value="Nucleoside Triphosphate Pyrophosphohydrolase"/>
    <property type="match status" value="1"/>
</dbReference>
<dbReference type="Proteomes" id="UP000886059">
    <property type="component" value="Unassembled WGS sequence"/>
</dbReference>
<dbReference type="GO" id="GO:0016462">
    <property type="term" value="F:pyrophosphatase activity"/>
    <property type="evidence" value="ECO:0007669"/>
    <property type="project" value="UniProtKB-ARBA"/>
</dbReference>
<dbReference type="InterPro" id="IPR020476">
    <property type="entry name" value="Nudix_hydrolase"/>
</dbReference>
<evidence type="ECO:0000256" key="4">
    <source>
        <dbReference type="ARBA" id="ARBA00016377"/>
    </source>
</evidence>
<dbReference type="EMBL" id="DRSK01000104">
    <property type="protein sequence ID" value="HHE07634.1"/>
    <property type="molecule type" value="Genomic_DNA"/>
</dbReference>
<dbReference type="PANTHER" id="PTHR11839:SF18">
    <property type="entry name" value="NUDIX HYDROLASE DOMAIN-CONTAINING PROTEIN"/>
    <property type="match status" value="1"/>
</dbReference>
<dbReference type="SUPFAM" id="SSF55811">
    <property type="entry name" value="Nudix"/>
    <property type="match status" value="1"/>
</dbReference>
<comment type="similarity">
    <text evidence="3">Belongs to the Nudix hydrolase family. NudK subfamily.</text>
</comment>
<name>A0A7C5HCJ5_9CHLB</name>
<comment type="caution">
    <text evidence="10">The sequence shown here is derived from an EMBL/GenBank/DDBJ whole genome shotgun (WGS) entry which is preliminary data.</text>
</comment>
<evidence type="ECO:0000256" key="3">
    <source>
        <dbReference type="ARBA" id="ARBA00007275"/>
    </source>
</evidence>
<proteinExistence type="inferred from homology"/>
<evidence type="ECO:0000256" key="5">
    <source>
        <dbReference type="ARBA" id="ARBA00022801"/>
    </source>
</evidence>
<evidence type="ECO:0000256" key="1">
    <source>
        <dbReference type="ARBA" id="ARBA00000847"/>
    </source>
</evidence>
<dbReference type="Pfam" id="PF00293">
    <property type="entry name" value="NUDIX"/>
    <property type="match status" value="1"/>
</dbReference>
<keyword evidence="5 8" id="KW-0378">Hydrolase</keyword>
<comment type="catalytic activity">
    <reaction evidence="1">
        <text>GDP-alpha-D-mannose + H2O = alpha-D-mannose 1-phosphate + GMP + 2 H(+)</text>
        <dbReference type="Rhea" id="RHEA:27978"/>
        <dbReference type="ChEBI" id="CHEBI:15377"/>
        <dbReference type="ChEBI" id="CHEBI:15378"/>
        <dbReference type="ChEBI" id="CHEBI:57527"/>
        <dbReference type="ChEBI" id="CHEBI:58115"/>
        <dbReference type="ChEBI" id="CHEBI:58409"/>
    </reaction>
</comment>
<dbReference type="PROSITE" id="PS00893">
    <property type="entry name" value="NUDIX_BOX"/>
    <property type="match status" value="1"/>
</dbReference>
<dbReference type="InterPro" id="IPR020084">
    <property type="entry name" value="NUDIX_hydrolase_CS"/>
</dbReference>
<evidence type="ECO:0000256" key="7">
    <source>
        <dbReference type="ARBA" id="ARBA00032272"/>
    </source>
</evidence>
<dbReference type="GO" id="GO:0006753">
    <property type="term" value="P:nucleoside phosphate metabolic process"/>
    <property type="evidence" value="ECO:0007669"/>
    <property type="project" value="TreeGrafter"/>
</dbReference>
<dbReference type="CDD" id="cd03424">
    <property type="entry name" value="NUDIX_ADPRase_Nudt5_UGPPase_Nudt14"/>
    <property type="match status" value="1"/>
</dbReference>
<protein>
    <recommendedName>
        <fullName evidence="4">GDP-mannose pyrophosphatase</fullName>
    </recommendedName>
    <alternativeName>
        <fullName evidence="6">GDP-mannose hydrolase</fullName>
    </alternativeName>
    <alternativeName>
        <fullName evidence="7">GDPMK</fullName>
    </alternativeName>
</protein>
<comment type="cofactor">
    <cofactor evidence="2">
        <name>Mg(2+)</name>
        <dbReference type="ChEBI" id="CHEBI:18420"/>
    </cofactor>
</comment>
<dbReference type="PRINTS" id="PR00502">
    <property type="entry name" value="NUDIXFAMILY"/>
</dbReference>
<evidence type="ECO:0000256" key="6">
    <source>
        <dbReference type="ARBA" id="ARBA00032162"/>
    </source>
</evidence>
<dbReference type="GO" id="GO:0019693">
    <property type="term" value="P:ribose phosphate metabolic process"/>
    <property type="evidence" value="ECO:0007669"/>
    <property type="project" value="TreeGrafter"/>
</dbReference>
<sequence>MKQRLPNDPPAWQTLDSTYLHRRPWLTIRQDKVKLSNSRTIDDYYVQEFADWVNVLAITAEHKAVLIRQYRHGLGEVSWELPAGVTDPGESPLEAAQRELLEETGYSGGEWSPLMTLSPNPALQNNLSYSFLAEEVTCSASQQLDPTEEITVHEVPLDDLRNLIFDGDIIQALHAAPVLKYLIQQSMH</sequence>
<reference evidence="10" key="1">
    <citation type="journal article" date="2020" name="mSystems">
        <title>Genome- and Community-Level Interaction Insights into Carbon Utilization and Element Cycling Functions of Hydrothermarchaeota in Hydrothermal Sediment.</title>
        <authorList>
            <person name="Zhou Z."/>
            <person name="Liu Y."/>
            <person name="Xu W."/>
            <person name="Pan J."/>
            <person name="Luo Z.H."/>
            <person name="Li M."/>
        </authorList>
    </citation>
    <scope>NUCLEOTIDE SEQUENCE [LARGE SCALE GENOMIC DNA]</scope>
    <source>
        <strain evidence="10">HyVt-628</strain>
    </source>
</reference>
<accession>A0A7C5HCJ5</accession>
<feature type="domain" description="Nudix hydrolase" evidence="9">
    <location>
        <begin position="48"/>
        <end position="177"/>
    </location>
</feature>
<dbReference type="AlphaFoldDB" id="A0A7C5HCJ5"/>